<name>A0A160IMX4_9BACL</name>
<dbReference type="AlphaFoldDB" id="A0A160IMX4"/>
<dbReference type="CDD" id="cd03414">
    <property type="entry name" value="CbiX_SirB_C"/>
    <property type="match status" value="1"/>
</dbReference>
<protein>
    <recommendedName>
        <fullName evidence="5">Sirohydrochlorin chelatase</fullName>
    </recommendedName>
</protein>
<dbReference type="EMBL" id="CP015378">
    <property type="protein sequence ID" value="ANC77120.1"/>
    <property type="molecule type" value="Genomic_DNA"/>
</dbReference>
<gene>
    <name evidence="3" type="ORF">ABE65_010025</name>
</gene>
<dbReference type="RefSeq" id="WP_066394277.1">
    <property type="nucleotide sequence ID" value="NZ_CP015378.1"/>
</dbReference>
<evidence type="ECO:0008006" key="5">
    <source>
        <dbReference type="Google" id="ProtNLM"/>
    </source>
</evidence>
<dbReference type="Gene3D" id="3.40.50.1400">
    <property type="match status" value="2"/>
</dbReference>
<reference evidence="3 4" key="1">
    <citation type="submission" date="2016-04" db="EMBL/GenBank/DDBJ databases">
        <title>Complete genome sequence of Fictibacillus phosphorivorans G25-29, a strain toxic to nematodes.</title>
        <authorList>
            <person name="Zheng Z."/>
        </authorList>
    </citation>
    <scope>NUCLEOTIDE SEQUENCE [LARGE SCALE GENOMIC DNA]</scope>
    <source>
        <strain evidence="3 4">G25-29</strain>
    </source>
</reference>
<evidence type="ECO:0000313" key="4">
    <source>
        <dbReference type="Proteomes" id="UP000076623"/>
    </source>
</evidence>
<dbReference type="STRING" id="1221500.ABE65_010025"/>
<keyword evidence="1" id="KW-0479">Metal-binding</keyword>
<dbReference type="InterPro" id="IPR002762">
    <property type="entry name" value="CbiX-like"/>
</dbReference>
<dbReference type="KEGG" id="fpn:ABE65_010025"/>
<dbReference type="Pfam" id="PF01903">
    <property type="entry name" value="CbiX"/>
    <property type="match status" value="2"/>
</dbReference>
<dbReference type="InterPro" id="IPR050963">
    <property type="entry name" value="Sirohydro_Cobaltochel/CbiX"/>
</dbReference>
<dbReference type="PANTHER" id="PTHR33542:SF3">
    <property type="entry name" value="SIROHYDROCHLORIN FERROCHELATASE, CHLOROPLASTIC"/>
    <property type="match status" value="1"/>
</dbReference>
<organism evidence="3 4">
    <name type="scientific">Fictibacillus phosphorivorans</name>
    <dbReference type="NCBI Taxonomy" id="1221500"/>
    <lineage>
        <taxon>Bacteria</taxon>
        <taxon>Bacillati</taxon>
        <taxon>Bacillota</taxon>
        <taxon>Bacilli</taxon>
        <taxon>Bacillales</taxon>
        <taxon>Fictibacillaceae</taxon>
        <taxon>Fictibacillus</taxon>
    </lineage>
</organism>
<proteinExistence type="predicted"/>
<evidence type="ECO:0000313" key="3">
    <source>
        <dbReference type="EMBL" id="ANC77120.1"/>
    </source>
</evidence>
<keyword evidence="4" id="KW-1185">Reference proteome</keyword>
<dbReference type="Proteomes" id="UP000076623">
    <property type="component" value="Chromosome"/>
</dbReference>
<accession>A0A160IMX4</accession>
<evidence type="ECO:0000256" key="1">
    <source>
        <dbReference type="ARBA" id="ARBA00022723"/>
    </source>
</evidence>
<evidence type="ECO:0000256" key="2">
    <source>
        <dbReference type="ARBA" id="ARBA00023239"/>
    </source>
</evidence>
<sequence>MKALLFICHGTRLAKGRIEAEEFVRLCMSQVDVPIKEICFLELAEPSIAQGFERCIQKGATNISVIPVFLLSANHIKIDIPKELHHFQNQHPGVEVIYGRPFGVHEAISHLLWEKITKNTVSLRKNTHILLVGRGSTDQDVKRDLEAIASNVQNHYGIPSIQACFLTGSEPSFEEALWNSHKLYDQVIVVPYLLFSGLLINGVKLTIKRYQQQSKQNVTLCETLGYHPILKDVLLTRINETLETKKYAFS</sequence>
<dbReference type="GO" id="GO:0046872">
    <property type="term" value="F:metal ion binding"/>
    <property type="evidence" value="ECO:0007669"/>
    <property type="project" value="UniProtKB-KW"/>
</dbReference>
<dbReference type="GO" id="GO:0016829">
    <property type="term" value="F:lyase activity"/>
    <property type="evidence" value="ECO:0007669"/>
    <property type="project" value="UniProtKB-KW"/>
</dbReference>
<dbReference type="SUPFAM" id="SSF53800">
    <property type="entry name" value="Chelatase"/>
    <property type="match status" value="1"/>
</dbReference>
<keyword evidence="2" id="KW-0456">Lyase</keyword>
<dbReference type="CDD" id="cd03416">
    <property type="entry name" value="CbiX_SirB_N"/>
    <property type="match status" value="1"/>
</dbReference>
<dbReference type="PANTHER" id="PTHR33542">
    <property type="entry name" value="SIROHYDROCHLORIN FERROCHELATASE, CHLOROPLASTIC"/>
    <property type="match status" value="1"/>
</dbReference>